<feature type="transmembrane region" description="Helical" evidence="1">
    <location>
        <begin position="991"/>
        <end position="1016"/>
    </location>
</feature>
<keyword evidence="1" id="KW-0812">Transmembrane</keyword>
<dbReference type="Gene3D" id="3.30.70.1320">
    <property type="entry name" value="Multidrug efflux transporter AcrB pore domain like"/>
    <property type="match status" value="1"/>
</dbReference>
<dbReference type="RefSeq" id="WP_008066365.1">
    <property type="nucleotide sequence ID" value="NZ_AQWK01000002.1"/>
</dbReference>
<feature type="transmembrane region" description="Helical" evidence="1">
    <location>
        <begin position="960"/>
        <end position="979"/>
    </location>
</feature>
<comment type="caution">
    <text evidence="2">The sequence shown here is derived from an EMBL/GenBank/DDBJ whole genome shotgun (WGS) entry which is preliminary data.</text>
</comment>
<feature type="transmembrane region" description="Helical" evidence="1">
    <location>
        <begin position="471"/>
        <end position="496"/>
    </location>
</feature>
<evidence type="ECO:0000313" key="3">
    <source>
        <dbReference type="Proteomes" id="UP000004728"/>
    </source>
</evidence>
<dbReference type="PANTHER" id="PTHR32063:SF4">
    <property type="entry name" value="SLR6043 PROTEIN"/>
    <property type="match status" value="1"/>
</dbReference>
<dbReference type="GO" id="GO:0042910">
    <property type="term" value="F:xenobiotic transmembrane transporter activity"/>
    <property type="evidence" value="ECO:0007669"/>
    <property type="project" value="TreeGrafter"/>
</dbReference>
<feature type="transmembrane region" description="Helical" evidence="1">
    <location>
        <begin position="12"/>
        <end position="31"/>
    </location>
</feature>
<dbReference type="Gene3D" id="3.30.70.1430">
    <property type="entry name" value="Multidrug efflux transporter AcrB pore domain"/>
    <property type="match status" value="2"/>
</dbReference>
<dbReference type="OrthoDB" id="9758757at2"/>
<feature type="transmembrane region" description="Helical" evidence="1">
    <location>
        <begin position="363"/>
        <end position="380"/>
    </location>
</feature>
<keyword evidence="1" id="KW-1133">Transmembrane helix</keyword>
<dbReference type="Gene3D" id="3.30.70.1440">
    <property type="entry name" value="Multidrug efflux transporter AcrB pore domain"/>
    <property type="match status" value="1"/>
</dbReference>
<dbReference type="GO" id="GO:0005886">
    <property type="term" value="C:plasma membrane"/>
    <property type="evidence" value="ECO:0007669"/>
    <property type="project" value="TreeGrafter"/>
</dbReference>
<dbReference type="Proteomes" id="UP000004728">
    <property type="component" value="Unassembled WGS sequence"/>
</dbReference>
<keyword evidence="1" id="KW-0472">Membrane</keyword>
<sequence length="1025" mass="106986">MLSVIVRQSLRYPWLVLLVALTVLVFGLMTLRGAAYDVFPEFVPPQASVQTEAPGFSPRQVEMLVTRPLEAVVNGANGVESVRSESIQGLSVINVTFKQGSDAYRSRQQVSEAIGDVVPTLPPGVDPPRLTPLVSSTMDLLKIGFTSDRLSPMQLRDLVEWTVKPRLLAAPGVARANVFGGDDRRIEVQADPAQLYARGLGFTDLRDAVGRAVTVNGGGFADTPSQRILLDPGPSAADPAAIAAGVLNSGPGGSVRIGDVARVVDADTPRLGDALIMGKPGVLMTLSSQYGANTLDTTLEAEKALAELAPALAAQGVKLYPSLHRPANFIDAALHGLTIDLVVGAIMIALVLLFILRDARVTLIAFVSIPLSLLATLIVLDRFGQTINTMTLGGLAVALGVVIDDAIVDIENIVRRLRGVNDRAARRDIIAAASVEVRGPVVYATFVLVLTMLPVILLTGLQGAFFAPLGVAFVLATLASLLVALTVTPALALLLLDGRAPAEEPALLKRLKDQHGRLLDRLCHHPGLALGLIGLLGLITVMTAPLFGSELLPVFRERHYVVQVSGPPGASFAWMRDTGLRLSKRLLALPQVLSVEEQVGRAEAGEDTWPPGKGEFHVRLKDVGARGEDAALDGIRQALDATPGIKGEVTTFLGDRISESLSGETADIAVSVQGGDLDTLDRLAGQVAAILRATPGAADVQMKAEPGNPMLGLTLDPRKMALHGVSAADAGDAIRAAFAGLSSGEVVLPDRTVPVAVTLPPELRRDPEALGQVLVKGTGGGTVRLSDIASISLGDARAVIAHQGGQRRQIVIANVVHGADVSTVTAAAQARIAREVAMPAGTFLSWAGAAQGAAAAQREIAWHVGLAAVAMIALLVLAFGGLRPALLILAGLPLAMFGGTIAVALSGGTVSLGALVGFISLFGISARNAILLVAHVDHLVREEGAEWSLATVVRATRERVTPIILTAAVTGFALLPIAAESGQAGREIEGPMALVILGGLASSLCLVLMVLPALIWRWRFAPDAE</sequence>
<feature type="transmembrane region" description="Helical" evidence="1">
    <location>
        <begin position="860"/>
        <end position="879"/>
    </location>
</feature>
<protein>
    <submittedName>
        <fullName evidence="2">AcrB/AcrD/AcrF family protein</fullName>
    </submittedName>
</protein>
<dbReference type="SUPFAM" id="SSF82693">
    <property type="entry name" value="Multidrug efflux transporter AcrB pore domain, PN1, PN2, PC1 and PC2 subdomains"/>
    <property type="match status" value="3"/>
</dbReference>
<dbReference type="SUPFAM" id="SSF82714">
    <property type="entry name" value="Multidrug efflux transporter AcrB TolC docking domain, DN and DC subdomains"/>
    <property type="match status" value="2"/>
</dbReference>
<dbReference type="InterPro" id="IPR027463">
    <property type="entry name" value="AcrB_DN_DC_subdom"/>
</dbReference>
<reference evidence="2 3" key="1">
    <citation type="journal article" date="2012" name="J. Bacteriol.">
        <title>Draft Genome Sequence of Novosphingobium nitrogenifigens Y88T.</title>
        <authorList>
            <person name="Strabala T.J."/>
            <person name="Macdonald L."/>
            <person name="Liu V."/>
            <person name="Smit A.M."/>
        </authorList>
    </citation>
    <scope>NUCLEOTIDE SEQUENCE [LARGE SCALE GENOMIC DNA]</scope>
    <source>
        <strain evidence="2 3">DSM 19370</strain>
    </source>
</reference>
<evidence type="ECO:0000313" key="2">
    <source>
        <dbReference type="EMBL" id="EGD58696.1"/>
    </source>
</evidence>
<feature type="transmembrane region" description="Helical" evidence="1">
    <location>
        <begin position="527"/>
        <end position="548"/>
    </location>
</feature>
<gene>
    <name evidence="2" type="ORF">Y88_0753</name>
</gene>
<dbReference type="EMBL" id="AEWJ01000041">
    <property type="protein sequence ID" value="EGD58696.1"/>
    <property type="molecule type" value="Genomic_DNA"/>
</dbReference>
<dbReference type="Gene3D" id="1.20.1640.10">
    <property type="entry name" value="Multidrug efflux transporter AcrB transmembrane domain"/>
    <property type="match status" value="2"/>
</dbReference>
<dbReference type="HOGENOM" id="CLU_002755_1_2_5"/>
<dbReference type="InParanoid" id="F1Z9P6"/>
<dbReference type="PANTHER" id="PTHR32063">
    <property type="match status" value="1"/>
</dbReference>
<feature type="transmembrane region" description="Helical" evidence="1">
    <location>
        <begin position="441"/>
        <end position="465"/>
    </location>
</feature>
<evidence type="ECO:0000256" key="1">
    <source>
        <dbReference type="SAM" id="Phobius"/>
    </source>
</evidence>
<feature type="transmembrane region" description="Helical" evidence="1">
    <location>
        <begin position="332"/>
        <end position="356"/>
    </location>
</feature>
<dbReference type="SUPFAM" id="SSF82866">
    <property type="entry name" value="Multidrug efflux transporter AcrB transmembrane domain"/>
    <property type="match status" value="2"/>
</dbReference>
<dbReference type="Pfam" id="PF00873">
    <property type="entry name" value="ACR_tran"/>
    <property type="match status" value="1"/>
</dbReference>
<name>F1Z9P6_9SPHN</name>
<dbReference type="eggNOG" id="COG3696">
    <property type="taxonomic scope" value="Bacteria"/>
</dbReference>
<dbReference type="STRING" id="983920.Y88_0753"/>
<organism evidence="2 3">
    <name type="scientific">Novosphingobium nitrogenifigens DSM 19370</name>
    <dbReference type="NCBI Taxonomy" id="983920"/>
    <lineage>
        <taxon>Bacteria</taxon>
        <taxon>Pseudomonadati</taxon>
        <taxon>Pseudomonadota</taxon>
        <taxon>Alphaproteobacteria</taxon>
        <taxon>Sphingomonadales</taxon>
        <taxon>Sphingomonadaceae</taxon>
        <taxon>Novosphingobium</taxon>
    </lineage>
</organism>
<dbReference type="Gene3D" id="3.30.2090.10">
    <property type="entry name" value="Multidrug efflux transporter AcrB TolC docking domain, DN and DC subdomains"/>
    <property type="match status" value="2"/>
</dbReference>
<dbReference type="PRINTS" id="PR00702">
    <property type="entry name" value="ACRIFLAVINRP"/>
</dbReference>
<dbReference type="InterPro" id="IPR001036">
    <property type="entry name" value="Acrflvin-R"/>
</dbReference>
<accession>F1Z9P6</accession>
<proteinExistence type="predicted"/>
<dbReference type="AlphaFoldDB" id="F1Z9P6"/>
<keyword evidence="3" id="KW-1185">Reference proteome</keyword>